<dbReference type="Proteomes" id="UP000095517">
    <property type="component" value="Unassembled WGS sequence"/>
</dbReference>
<feature type="transmembrane region" description="Helical" evidence="6">
    <location>
        <begin position="51"/>
        <end position="71"/>
    </location>
</feature>
<dbReference type="AlphaFoldDB" id="A0A174B7L1"/>
<feature type="transmembrane region" description="Helical" evidence="6">
    <location>
        <begin position="285"/>
        <end position="302"/>
    </location>
</feature>
<dbReference type="PANTHER" id="PTHR30619">
    <property type="entry name" value="DNA INTERNALIZATION/COMPETENCE PROTEIN COMEC/REC2"/>
    <property type="match status" value="1"/>
</dbReference>
<dbReference type="InterPro" id="IPR004477">
    <property type="entry name" value="ComEC_N"/>
</dbReference>
<evidence type="ECO:0000256" key="1">
    <source>
        <dbReference type="ARBA" id="ARBA00004651"/>
    </source>
</evidence>
<keyword evidence="2" id="KW-1003">Cell membrane</keyword>
<feature type="transmembrane region" description="Helical" evidence="6">
    <location>
        <begin position="506"/>
        <end position="526"/>
    </location>
</feature>
<comment type="subcellular location">
    <subcellularLocation>
        <location evidence="1">Cell membrane</location>
        <topology evidence="1">Multi-pass membrane protein</topology>
    </subcellularLocation>
</comment>
<evidence type="ECO:0000256" key="2">
    <source>
        <dbReference type="ARBA" id="ARBA00022475"/>
    </source>
</evidence>
<evidence type="ECO:0000256" key="6">
    <source>
        <dbReference type="SAM" id="Phobius"/>
    </source>
</evidence>
<feature type="domain" description="ComEC/Rec2-related protein" evidence="7">
    <location>
        <begin position="230"/>
        <end position="500"/>
    </location>
</feature>
<dbReference type="NCBIfam" id="TIGR00360">
    <property type="entry name" value="ComEC_N-term"/>
    <property type="match status" value="1"/>
</dbReference>
<reference evidence="9 10" key="1">
    <citation type="submission" date="2015-09" db="EMBL/GenBank/DDBJ databases">
        <authorList>
            <consortium name="Pathogen Informatics"/>
        </authorList>
    </citation>
    <scope>NUCLEOTIDE SEQUENCE [LARGE SCALE GENOMIC DNA]</scope>
    <source>
        <strain evidence="9 10">2789STDY5608840</strain>
    </source>
</reference>
<evidence type="ECO:0000256" key="5">
    <source>
        <dbReference type="ARBA" id="ARBA00023136"/>
    </source>
</evidence>
<feature type="transmembrane region" description="Helical" evidence="6">
    <location>
        <begin position="331"/>
        <end position="348"/>
    </location>
</feature>
<proteinExistence type="predicted"/>
<dbReference type="PANTHER" id="PTHR30619:SF1">
    <property type="entry name" value="RECOMBINATION PROTEIN 2"/>
    <property type="match status" value="1"/>
</dbReference>
<dbReference type="GO" id="GO:0005886">
    <property type="term" value="C:plasma membrane"/>
    <property type="evidence" value="ECO:0007669"/>
    <property type="project" value="UniProtKB-SubCell"/>
</dbReference>
<evidence type="ECO:0000256" key="4">
    <source>
        <dbReference type="ARBA" id="ARBA00022989"/>
    </source>
</evidence>
<gene>
    <name evidence="9" type="ORF">ERS852397_01131</name>
</gene>
<dbReference type="InterPro" id="IPR052159">
    <property type="entry name" value="Competence_DNA_uptake"/>
</dbReference>
<name>A0A174B7L1_9BACE</name>
<evidence type="ECO:0000256" key="3">
    <source>
        <dbReference type="ARBA" id="ARBA00022692"/>
    </source>
</evidence>
<feature type="transmembrane region" description="Helical" evidence="6">
    <location>
        <begin position="254"/>
        <end position="273"/>
    </location>
</feature>
<evidence type="ECO:0000259" key="7">
    <source>
        <dbReference type="Pfam" id="PF03772"/>
    </source>
</evidence>
<keyword evidence="3 6" id="KW-0812">Transmembrane</keyword>
<protein>
    <submittedName>
        <fullName evidence="9">Competence protein</fullName>
    </submittedName>
</protein>
<evidence type="ECO:0000313" key="10">
    <source>
        <dbReference type="Proteomes" id="UP000095517"/>
    </source>
</evidence>
<sequence length="694" mass="78990">MRLVIPWIAGVFCGERFFDCSMDVLWGVSVSIFLLILAFLFHFCEHYSQRWCFGAVLTVLCFAGGWTGITWQLRQTQYTFPDDDVIYRALITDTPQPRERTSLCRVLVKEYYDSIGSHPVERKAILYLKQDSAAACLKSGDELLVSTRISPPANQKNFDEFDYARYLMRRGISGTGYVAAGKWITLRSVQTNGTIHLRLRCLADSYREKVIALYRQLGFTGDELAVLSALTIGDKTELSESVRESYSIAGASHILALSGLHIGLLYAFLFFILRPVARKGRTGRCVRSVSLLVLLWAFAFFTGLSPSVVRSVTMFSILALADVFGRQPFSLNTLAVTAWLMLLCNPAGLFDVGFQLSFLAVASILLIQRPVYRLFAVRNRVGKSVWGLMSVSIAAQIGTAPLVMFYFSRFSVHFLLTNLLVIPLITIILYAVIFMLLLTPFPWLQIWAVVGVRKLLEGLNLFVRWVEQLPCSSVDGIWLYQLEVCGIYVFLFGAVCYCLHRRLRNLLFCLLSVLLLSIYHVTMVWIDRPQRGLAFYNVRGCPAVHCIESSGDSWISYADTLPNKKALERVTANYWKRRHLLPPTEITSDCRTDVFSRQRQLVSFHGCNICIVNDNHWQTLRNKSTTPTLYIDYLYLCKGYDGRLKELTKFFLPGCIIFDASLSEYCRDCFKEECKEYGLRFISLSEEGSVRFLL</sequence>
<feature type="transmembrane region" description="Helical" evidence="6">
    <location>
        <begin position="478"/>
        <end position="499"/>
    </location>
</feature>
<keyword evidence="5 6" id="KW-0472">Membrane</keyword>
<dbReference type="STRING" id="338188.ERS852397_01131"/>
<feature type="transmembrane region" description="Helical" evidence="6">
    <location>
        <begin position="24"/>
        <end position="44"/>
    </location>
</feature>
<dbReference type="EMBL" id="CYZH01000005">
    <property type="protein sequence ID" value="CUN97021.1"/>
    <property type="molecule type" value="Genomic_DNA"/>
</dbReference>
<dbReference type="InterPro" id="IPR025405">
    <property type="entry name" value="DUF4131"/>
</dbReference>
<evidence type="ECO:0000259" key="8">
    <source>
        <dbReference type="Pfam" id="PF13567"/>
    </source>
</evidence>
<feature type="transmembrane region" description="Helical" evidence="6">
    <location>
        <begin position="354"/>
        <end position="372"/>
    </location>
</feature>
<feature type="transmembrane region" description="Helical" evidence="6">
    <location>
        <begin position="419"/>
        <end position="439"/>
    </location>
</feature>
<keyword evidence="4 6" id="KW-1133">Transmembrane helix</keyword>
<feature type="domain" description="DUF4131" evidence="8">
    <location>
        <begin position="26"/>
        <end position="183"/>
    </location>
</feature>
<dbReference type="Pfam" id="PF13567">
    <property type="entry name" value="DUF4131"/>
    <property type="match status" value="1"/>
</dbReference>
<feature type="transmembrane region" description="Helical" evidence="6">
    <location>
        <begin position="384"/>
        <end position="407"/>
    </location>
</feature>
<evidence type="ECO:0000313" key="9">
    <source>
        <dbReference type="EMBL" id="CUN97021.1"/>
    </source>
</evidence>
<organism evidence="9 10">
    <name type="scientific">Bacteroides finegoldii</name>
    <dbReference type="NCBI Taxonomy" id="338188"/>
    <lineage>
        <taxon>Bacteria</taxon>
        <taxon>Pseudomonadati</taxon>
        <taxon>Bacteroidota</taxon>
        <taxon>Bacteroidia</taxon>
        <taxon>Bacteroidales</taxon>
        <taxon>Bacteroidaceae</taxon>
        <taxon>Bacteroides</taxon>
    </lineage>
</organism>
<dbReference type="RefSeq" id="WP_055278698.1">
    <property type="nucleotide sequence ID" value="NZ_CABIXA010000005.1"/>
</dbReference>
<dbReference type="Pfam" id="PF03772">
    <property type="entry name" value="Competence"/>
    <property type="match status" value="1"/>
</dbReference>
<accession>A0A174B7L1</accession>